<dbReference type="Gene3D" id="3.40.50.720">
    <property type="entry name" value="NAD(P)-binding Rossmann-like Domain"/>
    <property type="match status" value="1"/>
</dbReference>
<evidence type="ECO:0000259" key="2">
    <source>
        <dbReference type="Pfam" id="PF01408"/>
    </source>
</evidence>
<sequence length="321" mass="34273">MIRVGIMGMGYMGGVHLRNWQAREDAKVVAVCDINPAFGATQGNIETGGDGLNLDGVAVYRSAAEMLAAETLDAVTVALPTHLHKAATIQSLAAGLHVLCEKPMALSVQDCDEMIAAAKTAGKELMIAHCIRFWPEYAWLKSAVESEAFGAVKAADFSRLASAPAWSADSWFANPAKSGGMALDLHIHDLDFIQYLFGAPAAIESEHAALANGQPGHVVSRMDYGAGKVVTATASWMMPPSFGFRMGFRVVFENAAAVLDGDGLMVYPPEGDAYAPERHVGNGYQREIEYFAARVAGPAGKDVITPEQARESVRLTLETMK</sequence>
<dbReference type="SUPFAM" id="SSF55347">
    <property type="entry name" value="Glyceraldehyde-3-phosphate dehydrogenase-like, C-terminal domain"/>
    <property type="match status" value="1"/>
</dbReference>
<dbReference type="Pfam" id="PF22725">
    <property type="entry name" value="GFO_IDH_MocA_C3"/>
    <property type="match status" value="1"/>
</dbReference>
<dbReference type="Proteomes" id="UP000366872">
    <property type="component" value="Unassembled WGS sequence"/>
</dbReference>
<name>A0A6C2TV72_PONDE</name>
<protein>
    <submittedName>
        <fullName evidence="4">4,5-dihydroxyphthalate dehydrogenase</fullName>
    </submittedName>
</protein>
<gene>
    <name evidence="4" type="primary">pht4_1</name>
    <name evidence="4" type="ORF">PDESU_00049</name>
</gene>
<dbReference type="GO" id="GO:0016491">
    <property type="term" value="F:oxidoreductase activity"/>
    <property type="evidence" value="ECO:0007669"/>
    <property type="project" value="UniProtKB-KW"/>
</dbReference>
<dbReference type="RefSeq" id="WP_136077258.1">
    <property type="nucleotide sequence ID" value="NZ_CAAHFG010000001.1"/>
</dbReference>
<evidence type="ECO:0000313" key="4">
    <source>
        <dbReference type="EMBL" id="VGO11505.1"/>
    </source>
</evidence>
<dbReference type="SUPFAM" id="SSF51735">
    <property type="entry name" value="NAD(P)-binding Rossmann-fold domains"/>
    <property type="match status" value="1"/>
</dbReference>
<dbReference type="GO" id="GO:0000166">
    <property type="term" value="F:nucleotide binding"/>
    <property type="evidence" value="ECO:0007669"/>
    <property type="project" value="InterPro"/>
</dbReference>
<reference evidence="4 5" key="1">
    <citation type="submission" date="2019-04" db="EMBL/GenBank/DDBJ databases">
        <authorList>
            <person name="Van Vliet M D."/>
        </authorList>
    </citation>
    <scope>NUCLEOTIDE SEQUENCE [LARGE SCALE GENOMIC DNA]</scope>
    <source>
        <strain evidence="4 5">F1</strain>
    </source>
</reference>
<organism evidence="4 5">
    <name type="scientific">Pontiella desulfatans</name>
    <dbReference type="NCBI Taxonomy" id="2750659"/>
    <lineage>
        <taxon>Bacteria</taxon>
        <taxon>Pseudomonadati</taxon>
        <taxon>Kiritimatiellota</taxon>
        <taxon>Kiritimatiellia</taxon>
        <taxon>Kiritimatiellales</taxon>
        <taxon>Pontiellaceae</taxon>
        <taxon>Pontiella</taxon>
    </lineage>
</organism>
<keyword evidence="1" id="KW-0560">Oxidoreductase</keyword>
<evidence type="ECO:0000256" key="1">
    <source>
        <dbReference type="ARBA" id="ARBA00023002"/>
    </source>
</evidence>
<dbReference type="Gene3D" id="3.30.360.10">
    <property type="entry name" value="Dihydrodipicolinate Reductase, domain 2"/>
    <property type="match status" value="1"/>
</dbReference>
<dbReference type="InterPro" id="IPR050463">
    <property type="entry name" value="Gfo/Idh/MocA_oxidrdct_glycsds"/>
</dbReference>
<dbReference type="AlphaFoldDB" id="A0A6C2TV72"/>
<dbReference type="EMBL" id="CAAHFG010000001">
    <property type="protein sequence ID" value="VGO11505.1"/>
    <property type="molecule type" value="Genomic_DNA"/>
</dbReference>
<feature type="domain" description="GFO/IDH/MocA-like oxidoreductase" evidence="3">
    <location>
        <begin position="138"/>
        <end position="254"/>
    </location>
</feature>
<keyword evidence="5" id="KW-1185">Reference proteome</keyword>
<dbReference type="InterPro" id="IPR036291">
    <property type="entry name" value="NAD(P)-bd_dom_sf"/>
</dbReference>
<feature type="domain" description="Gfo/Idh/MocA-like oxidoreductase N-terminal" evidence="2">
    <location>
        <begin position="2"/>
        <end position="129"/>
    </location>
</feature>
<evidence type="ECO:0000259" key="3">
    <source>
        <dbReference type="Pfam" id="PF22725"/>
    </source>
</evidence>
<dbReference type="Pfam" id="PF01408">
    <property type="entry name" value="GFO_IDH_MocA"/>
    <property type="match status" value="1"/>
</dbReference>
<evidence type="ECO:0000313" key="5">
    <source>
        <dbReference type="Proteomes" id="UP000366872"/>
    </source>
</evidence>
<dbReference type="PANTHER" id="PTHR43818">
    <property type="entry name" value="BCDNA.GH03377"/>
    <property type="match status" value="1"/>
</dbReference>
<proteinExistence type="predicted"/>
<dbReference type="InterPro" id="IPR055170">
    <property type="entry name" value="GFO_IDH_MocA-like_dom"/>
</dbReference>
<dbReference type="InterPro" id="IPR000683">
    <property type="entry name" value="Gfo/Idh/MocA-like_OxRdtase_N"/>
</dbReference>
<accession>A0A6C2TV72</accession>
<dbReference type="PANTHER" id="PTHR43818:SF11">
    <property type="entry name" value="BCDNA.GH03377"/>
    <property type="match status" value="1"/>
</dbReference>